<dbReference type="Gene3D" id="3.40.470.10">
    <property type="entry name" value="Uracil-DNA glycosylase-like domain"/>
    <property type="match status" value="1"/>
</dbReference>
<accession>A0A0G1UC19</accession>
<dbReference type="SUPFAM" id="SSF52141">
    <property type="entry name" value="Uracil-DNA glycosylase-like"/>
    <property type="match status" value="1"/>
</dbReference>
<organism evidence="3 4">
    <name type="scientific">Candidatus Jorgensenbacteria bacterium GW2011_GWA1_48_11</name>
    <dbReference type="NCBI Taxonomy" id="1618660"/>
    <lineage>
        <taxon>Bacteria</taxon>
        <taxon>Candidatus Joergenseniibacteriota</taxon>
    </lineage>
</organism>
<dbReference type="InterPro" id="IPR036895">
    <property type="entry name" value="Uracil-DNA_glycosylase-like_sf"/>
</dbReference>
<evidence type="ECO:0000259" key="2">
    <source>
        <dbReference type="Pfam" id="PF03167"/>
    </source>
</evidence>
<evidence type="ECO:0000313" key="4">
    <source>
        <dbReference type="Proteomes" id="UP000034956"/>
    </source>
</evidence>
<protein>
    <submittedName>
        <fullName evidence="3">Phage SPO1 DNA polymerase-related protein</fullName>
    </submittedName>
</protein>
<proteinExistence type="predicted"/>
<feature type="domain" description="Uracil-DNA glycosylase-like" evidence="2">
    <location>
        <begin position="90"/>
        <end position="226"/>
    </location>
</feature>
<evidence type="ECO:0000256" key="1">
    <source>
        <dbReference type="SAM" id="MobiDB-lite"/>
    </source>
</evidence>
<reference evidence="3 4" key="1">
    <citation type="journal article" date="2015" name="Nature">
        <title>rRNA introns, odd ribosomes, and small enigmatic genomes across a large radiation of phyla.</title>
        <authorList>
            <person name="Brown C.T."/>
            <person name="Hug L.A."/>
            <person name="Thomas B.C."/>
            <person name="Sharon I."/>
            <person name="Castelle C.J."/>
            <person name="Singh A."/>
            <person name="Wilkins M.J."/>
            <person name="Williams K.H."/>
            <person name="Banfield J.F."/>
        </authorList>
    </citation>
    <scope>NUCLEOTIDE SEQUENCE [LARGE SCALE GENOMIC DNA]</scope>
</reference>
<dbReference type="Pfam" id="PF03167">
    <property type="entry name" value="UDG"/>
    <property type="match status" value="1"/>
</dbReference>
<name>A0A0G1UC19_9BACT</name>
<feature type="region of interest" description="Disordered" evidence="1">
    <location>
        <begin position="1"/>
        <end position="24"/>
    </location>
</feature>
<feature type="compositionally biased region" description="Polar residues" evidence="1">
    <location>
        <begin position="11"/>
        <end position="24"/>
    </location>
</feature>
<dbReference type="InterPro" id="IPR005122">
    <property type="entry name" value="Uracil-DNA_glycosylase-like"/>
</dbReference>
<sequence length="240" mass="27194">MVERDGLENRYTGNSIVGSNPTPSAKMQVKKLHPAFDRLQKRFGGSSLKPVYGAGCVKNPKAMLVFMNPTGKNVSAHAGWDGLRAPWLGTKSIWPMFHELGYISEKSFGKTQTLKYNEWSAAFAKEIYKELQRSGIYVTNLAKCTQADARHLKDSTFKNYVDLLFREISLICPQKVIAFGNQVSSIILNKPVSVNRYKGIQKEVLKIRNKSFNVYPVYYPVGQGRRNMPLAMRRVRKVVK</sequence>
<dbReference type="EMBL" id="LCPF01000001">
    <property type="protein sequence ID" value="KKU91654.1"/>
    <property type="molecule type" value="Genomic_DNA"/>
</dbReference>
<dbReference type="AlphaFoldDB" id="A0A0G1UC19"/>
<gene>
    <name evidence="3" type="ORF">UY23_C0001G0260</name>
</gene>
<dbReference type="Proteomes" id="UP000034956">
    <property type="component" value="Unassembled WGS sequence"/>
</dbReference>
<evidence type="ECO:0000313" key="3">
    <source>
        <dbReference type="EMBL" id="KKU91654.1"/>
    </source>
</evidence>
<comment type="caution">
    <text evidence="3">The sequence shown here is derived from an EMBL/GenBank/DDBJ whole genome shotgun (WGS) entry which is preliminary data.</text>
</comment>